<reference evidence="1 2" key="1">
    <citation type="submission" date="2024-07" db="EMBL/GenBank/DDBJ databases">
        <title>Genomes of novel Serratia strains from suburban soil.</title>
        <authorList>
            <person name="Markert E.X."/>
            <person name="Severe K."/>
            <person name="Severe L."/>
            <person name="Twing K.I."/>
            <person name="Ward L.M."/>
        </authorList>
    </citation>
    <scope>NUCLEOTIDE SEQUENCE [LARGE SCALE GENOMIC DNA]</scope>
    <source>
        <strain evidence="1 2">3C-UT</strain>
    </source>
</reference>
<keyword evidence="1" id="KW-0223">Dioxygenase</keyword>
<comment type="caution">
    <text evidence="1">The sequence shown here is derived from an EMBL/GenBank/DDBJ whole genome shotgun (WGS) entry which is preliminary data.</text>
</comment>
<accession>A0ABV3UKP7</accession>
<organism evidence="1 2">
    <name type="scientific">Serratia quinivorans</name>
    <dbReference type="NCBI Taxonomy" id="137545"/>
    <lineage>
        <taxon>Bacteria</taxon>
        <taxon>Pseudomonadati</taxon>
        <taxon>Pseudomonadota</taxon>
        <taxon>Gammaproteobacteria</taxon>
        <taxon>Enterobacterales</taxon>
        <taxon>Yersiniaceae</taxon>
        <taxon>Serratia</taxon>
    </lineage>
</organism>
<dbReference type="RefSeq" id="WP_017893900.1">
    <property type="nucleotide sequence ID" value="NZ_CAMIRF010000004.1"/>
</dbReference>
<evidence type="ECO:0000313" key="2">
    <source>
        <dbReference type="Proteomes" id="UP001558101"/>
    </source>
</evidence>
<dbReference type="EMBL" id="JBFQXQ010000003">
    <property type="protein sequence ID" value="MEX3174146.1"/>
    <property type="molecule type" value="Genomic_DNA"/>
</dbReference>
<evidence type="ECO:0000313" key="1">
    <source>
        <dbReference type="EMBL" id="MEX3174146.1"/>
    </source>
</evidence>
<dbReference type="Proteomes" id="UP001558101">
    <property type="component" value="Unassembled WGS sequence"/>
</dbReference>
<keyword evidence="2" id="KW-1185">Reference proteome</keyword>
<proteinExistence type="predicted"/>
<gene>
    <name evidence="1" type="ORF">AB4M04_18930</name>
</gene>
<dbReference type="Gene3D" id="2.60.120.620">
    <property type="entry name" value="q2cbj1_9rhob like domain"/>
    <property type="match status" value="1"/>
</dbReference>
<protein>
    <submittedName>
        <fullName evidence="1">2OG-Fe dioxygenase family protein</fullName>
    </submittedName>
</protein>
<keyword evidence="1" id="KW-0560">Oxidoreductase</keyword>
<name>A0ABV3UKP7_9GAMM</name>
<sequence length="85" mass="9697">MLSVEEDFIRHDSGQIRHFRGINDDLQLNTVFQAIMRFKAYIIDGVSVAPRARLNQDINKFVCTVFNRLPFIPCCPATGLFPALN</sequence>
<dbReference type="GO" id="GO:0051213">
    <property type="term" value="F:dioxygenase activity"/>
    <property type="evidence" value="ECO:0007669"/>
    <property type="project" value="UniProtKB-KW"/>
</dbReference>